<reference evidence="4" key="1">
    <citation type="journal article" date="2014" name="Int. J. Syst. Evol. Microbiol.">
        <title>Complete genome sequence of Corynebacterium casei LMG S-19264T (=DSM 44701T), isolated from a smear-ripened cheese.</title>
        <authorList>
            <consortium name="US DOE Joint Genome Institute (JGI-PGF)"/>
            <person name="Walter F."/>
            <person name="Albersmeier A."/>
            <person name="Kalinowski J."/>
            <person name="Ruckert C."/>
        </authorList>
    </citation>
    <scope>NUCLEOTIDE SEQUENCE</scope>
    <source>
        <strain evidence="4">VKM B-2347</strain>
    </source>
</reference>
<reference evidence="4" key="2">
    <citation type="submission" date="2023-01" db="EMBL/GenBank/DDBJ databases">
        <authorList>
            <person name="Sun Q."/>
            <person name="Evtushenko L."/>
        </authorList>
    </citation>
    <scope>NUCLEOTIDE SEQUENCE</scope>
    <source>
        <strain evidence="4">VKM B-2347</strain>
    </source>
</reference>
<dbReference type="SMART" id="SM01012">
    <property type="entry name" value="ANTAR"/>
    <property type="match status" value="1"/>
</dbReference>
<accession>A0A9W6J0L5</accession>
<gene>
    <name evidence="4" type="ORF">GCM10008179_07470</name>
</gene>
<comment type="caution">
    <text evidence="1">Lacks conserved residue(s) required for the propagation of feature annotation.</text>
</comment>
<dbReference type="PIRSF" id="PIRSF036382">
    <property type="entry name" value="RR_antiterm"/>
    <property type="match status" value="1"/>
</dbReference>
<dbReference type="PROSITE" id="PS50921">
    <property type="entry name" value="ANTAR"/>
    <property type="match status" value="1"/>
</dbReference>
<dbReference type="Gene3D" id="3.40.50.2300">
    <property type="match status" value="1"/>
</dbReference>
<feature type="domain" description="Response regulatory" evidence="2">
    <location>
        <begin position="13"/>
        <end position="127"/>
    </location>
</feature>
<dbReference type="GO" id="GO:0003723">
    <property type="term" value="F:RNA binding"/>
    <property type="evidence" value="ECO:0007669"/>
    <property type="project" value="InterPro"/>
</dbReference>
<evidence type="ECO:0000256" key="1">
    <source>
        <dbReference type="PROSITE-ProRule" id="PRU00169"/>
    </source>
</evidence>
<dbReference type="InterPro" id="IPR008327">
    <property type="entry name" value="Sig_transdc_resp-reg_antiterm"/>
</dbReference>
<evidence type="ECO:0000313" key="5">
    <source>
        <dbReference type="Proteomes" id="UP001143372"/>
    </source>
</evidence>
<organism evidence="4 5">
    <name type="scientific">Hansschlegelia plantiphila</name>
    <dbReference type="NCBI Taxonomy" id="374655"/>
    <lineage>
        <taxon>Bacteria</taxon>
        <taxon>Pseudomonadati</taxon>
        <taxon>Pseudomonadota</taxon>
        <taxon>Alphaproteobacteria</taxon>
        <taxon>Hyphomicrobiales</taxon>
        <taxon>Methylopilaceae</taxon>
        <taxon>Hansschlegelia</taxon>
    </lineage>
</organism>
<dbReference type="PROSITE" id="PS50110">
    <property type="entry name" value="RESPONSE_REGULATORY"/>
    <property type="match status" value="1"/>
</dbReference>
<dbReference type="InterPro" id="IPR001789">
    <property type="entry name" value="Sig_transdc_resp-reg_receiver"/>
</dbReference>
<protein>
    <submittedName>
        <fullName evidence="4">Two-component system response regulator</fullName>
    </submittedName>
</protein>
<evidence type="ECO:0000313" key="4">
    <source>
        <dbReference type="EMBL" id="GLK67109.1"/>
    </source>
</evidence>
<dbReference type="Proteomes" id="UP001143372">
    <property type="component" value="Unassembled WGS sequence"/>
</dbReference>
<comment type="caution">
    <text evidence="4">The sequence shown here is derived from an EMBL/GenBank/DDBJ whole genome shotgun (WGS) entry which is preliminary data.</text>
</comment>
<dbReference type="GO" id="GO:0000160">
    <property type="term" value="P:phosphorelay signal transduction system"/>
    <property type="evidence" value="ECO:0007669"/>
    <property type="project" value="InterPro"/>
</dbReference>
<dbReference type="SUPFAM" id="SSF52172">
    <property type="entry name" value="CheY-like"/>
    <property type="match status" value="1"/>
</dbReference>
<name>A0A9W6J0L5_9HYPH</name>
<dbReference type="RefSeq" id="WP_271167368.1">
    <property type="nucleotide sequence ID" value="NZ_BSFI01000004.1"/>
</dbReference>
<evidence type="ECO:0000259" key="2">
    <source>
        <dbReference type="PROSITE" id="PS50110"/>
    </source>
</evidence>
<feature type="domain" description="ANTAR" evidence="3">
    <location>
        <begin position="133"/>
        <end position="194"/>
    </location>
</feature>
<evidence type="ECO:0000259" key="3">
    <source>
        <dbReference type="PROSITE" id="PS50921"/>
    </source>
</evidence>
<dbReference type="InterPro" id="IPR005561">
    <property type="entry name" value="ANTAR"/>
</dbReference>
<dbReference type="InterPro" id="IPR011006">
    <property type="entry name" value="CheY-like_superfamily"/>
</dbReference>
<dbReference type="Pfam" id="PF03861">
    <property type="entry name" value="ANTAR"/>
    <property type="match status" value="1"/>
</dbReference>
<dbReference type="PANTHER" id="PTHR43367">
    <property type="match status" value="1"/>
</dbReference>
<keyword evidence="5" id="KW-1185">Reference proteome</keyword>
<sequence>MPDRVPTADRPLKIVLIDESPVRAAILEEGLRAVNHAAITRIADYANLLERIYAIDPDVILIGLENPSRDVLEQMFHVSRSVRRPVGMFVDQTDTASIEASVDAGVSAYIVDGLRKERVKPILDMTISRFNAFSRLRAELEQAKSQLEERKIVDRAKGILMRSKNIGEEQAYALLRKVAMNEKKKIAEIAQSVVTAAELFS</sequence>
<dbReference type="EMBL" id="BSFI01000004">
    <property type="protein sequence ID" value="GLK67109.1"/>
    <property type="molecule type" value="Genomic_DNA"/>
</dbReference>
<dbReference type="AlphaFoldDB" id="A0A9W6J0L5"/>
<proteinExistence type="predicted"/>
<dbReference type="PANTHER" id="PTHR43367:SF1">
    <property type="entry name" value="TWO-COMPONENT RESPONSE REGULATOR-LIKE APRR6-RELATED"/>
    <property type="match status" value="1"/>
</dbReference>
<dbReference type="Gene3D" id="1.10.10.10">
    <property type="entry name" value="Winged helix-like DNA-binding domain superfamily/Winged helix DNA-binding domain"/>
    <property type="match status" value="1"/>
</dbReference>
<dbReference type="InterPro" id="IPR036388">
    <property type="entry name" value="WH-like_DNA-bd_sf"/>
</dbReference>